<evidence type="ECO:0000256" key="1">
    <source>
        <dbReference type="SAM" id="MobiDB-lite"/>
    </source>
</evidence>
<dbReference type="PROSITE" id="PS51257">
    <property type="entry name" value="PROKAR_LIPOPROTEIN"/>
    <property type="match status" value="1"/>
</dbReference>
<proteinExistence type="predicted"/>
<keyword evidence="3" id="KW-1185">Reference proteome</keyword>
<accession>A0AAV2F9M6</accession>
<reference evidence="2 3" key="1">
    <citation type="submission" date="2024-04" db="EMBL/GenBank/DDBJ databases">
        <authorList>
            <person name="Fracassetti M."/>
        </authorList>
    </citation>
    <scope>NUCLEOTIDE SEQUENCE [LARGE SCALE GENOMIC DNA]</scope>
</reference>
<gene>
    <name evidence="2" type="ORF">LTRI10_LOCUS34895</name>
</gene>
<protein>
    <recommendedName>
        <fullName evidence="4">Zinc knuckle CX2CX4HX4C domain-containing protein</fullName>
    </recommendedName>
</protein>
<feature type="region of interest" description="Disordered" evidence="1">
    <location>
        <begin position="182"/>
        <end position="204"/>
    </location>
</feature>
<evidence type="ECO:0008006" key="4">
    <source>
        <dbReference type="Google" id="ProtNLM"/>
    </source>
</evidence>
<dbReference type="Proteomes" id="UP001497516">
    <property type="component" value="Chromosome 6"/>
</dbReference>
<name>A0AAV2F9M6_9ROSI</name>
<evidence type="ECO:0000313" key="2">
    <source>
        <dbReference type="EMBL" id="CAL1394390.1"/>
    </source>
</evidence>
<sequence>MDQGKGNFVARIKFEKVPTFCFLCGIIGPIGAACPQKAELGAAPPRYGEFSLVTDSGDKITEGTLAKRKKRFTWLRAKATRSPPVHGVRTFRVPTSSPVVLSIVPTTIGNSSSMWEDIRRLLVGRVGVQLQSLRLQANTTSSQRVVASPIAINPSDAVMRDSPEAGLLPGSSSLTAKRARLTIEAQTTKDRVEETSPDWSQSTP</sequence>
<dbReference type="AlphaFoldDB" id="A0AAV2F9M6"/>
<organism evidence="2 3">
    <name type="scientific">Linum trigynum</name>
    <dbReference type="NCBI Taxonomy" id="586398"/>
    <lineage>
        <taxon>Eukaryota</taxon>
        <taxon>Viridiplantae</taxon>
        <taxon>Streptophyta</taxon>
        <taxon>Embryophyta</taxon>
        <taxon>Tracheophyta</taxon>
        <taxon>Spermatophyta</taxon>
        <taxon>Magnoliopsida</taxon>
        <taxon>eudicotyledons</taxon>
        <taxon>Gunneridae</taxon>
        <taxon>Pentapetalae</taxon>
        <taxon>rosids</taxon>
        <taxon>fabids</taxon>
        <taxon>Malpighiales</taxon>
        <taxon>Linaceae</taxon>
        <taxon>Linum</taxon>
    </lineage>
</organism>
<dbReference type="EMBL" id="OZ034819">
    <property type="protein sequence ID" value="CAL1394390.1"/>
    <property type="molecule type" value="Genomic_DNA"/>
</dbReference>
<evidence type="ECO:0000313" key="3">
    <source>
        <dbReference type="Proteomes" id="UP001497516"/>
    </source>
</evidence>